<evidence type="ECO:0000259" key="2">
    <source>
        <dbReference type="PROSITE" id="PS51192"/>
    </source>
</evidence>
<dbReference type="SUPFAM" id="SSF52540">
    <property type="entry name" value="P-loop containing nucleoside triphosphate hydrolases"/>
    <property type="match status" value="2"/>
</dbReference>
<gene>
    <name evidence="3" type="ORF">NRK68_34120</name>
</gene>
<dbReference type="InterPro" id="IPR014001">
    <property type="entry name" value="Helicase_ATP-bd"/>
</dbReference>
<evidence type="ECO:0000256" key="1">
    <source>
        <dbReference type="SAM" id="MobiDB-lite"/>
    </source>
</evidence>
<evidence type="ECO:0000313" key="4">
    <source>
        <dbReference type="Proteomes" id="UP001057738"/>
    </source>
</evidence>
<dbReference type="PROSITE" id="PS51192">
    <property type="entry name" value="HELICASE_ATP_BIND_1"/>
    <property type="match status" value="1"/>
</dbReference>
<dbReference type="Proteomes" id="UP001057738">
    <property type="component" value="Plasmid unnamed1"/>
</dbReference>
<keyword evidence="3" id="KW-0547">Nucleotide-binding</keyword>
<keyword evidence="3" id="KW-0347">Helicase</keyword>
<dbReference type="EMBL" id="CP102515">
    <property type="protein sequence ID" value="UUY52318.1"/>
    <property type="molecule type" value="Genomic_DNA"/>
</dbReference>
<name>A0ABY5Q8J1_9ACTN</name>
<sequence length="624" mass="69248">MEWPTLRDCQREAFDQYMADRTRKLAWLAMLTPGAGKTIFALYCAAKLKEMGVVYRVAVYVPSDSLRQQWADQAARFGLHLMPVSDPSDYRDREFDGFVATYAQMNATGADLAFKAVVDSPTIAILDEVHHLGDSRAWATGTQRALTHAENILMLTGTPWRSDDCDIPWCEYEADPNDPSQKRVVVDFSYEYGEAVADGVCRAVEFHSYDAELRYLDVGSEVKQSLRDHGRGRELGRMFNHVFDPDQAWTPGLLARAHELLMDRRKDVPDAGGLVVTDKAETARAIARILADISGQQPTIVVSEDDEAVNKLEAFRHDGEKQWIVAIRMVSEGVDVPRLMVGCYLSRWKTPLFFRQYMGRFVRNRPECPADAFDAHVIMPAVSVFMEHAAQVENELRDLSRVDDEEDDWDDEPDPSGHTGGCVIPGQAAVWDEPAGPHTGGGAGARAGTGRAHLLEGDGSNGQLGLPFDPPPAVEVMAPEFFRSDLRGIPQASPVYLHGEQKCREKGIPITYARQLADVLAESAPVTMPTPVVYPETPKFKKKRLLRKRVDTIIGKLAAMQAREAGESGATAVGLRKKAINTDLMVRFNVKREYAGLATLRKMEQHLTHAVEKFTAKTGGHSGR</sequence>
<organism evidence="3 4">
    <name type="scientific">Streptomyces yangpuensis</name>
    <dbReference type="NCBI Taxonomy" id="1648182"/>
    <lineage>
        <taxon>Bacteria</taxon>
        <taxon>Bacillati</taxon>
        <taxon>Actinomycetota</taxon>
        <taxon>Actinomycetes</taxon>
        <taxon>Kitasatosporales</taxon>
        <taxon>Streptomycetaceae</taxon>
        <taxon>Streptomyces</taxon>
    </lineage>
</organism>
<feature type="compositionally biased region" description="Acidic residues" evidence="1">
    <location>
        <begin position="403"/>
        <end position="414"/>
    </location>
</feature>
<dbReference type="PANTHER" id="PTHR47396">
    <property type="entry name" value="TYPE I RESTRICTION ENZYME ECOKI R PROTEIN"/>
    <property type="match status" value="1"/>
</dbReference>
<feature type="domain" description="Helicase ATP-binding" evidence="2">
    <location>
        <begin position="18"/>
        <end position="177"/>
    </location>
</feature>
<dbReference type="GO" id="GO:0004386">
    <property type="term" value="F:helicase activity"/>
    <property type="evidence" value="ECO:0007669"/>
    <property type="project" value="UniProtKB-KW"/>
</dbReference>
<dbReference type="Gene3D" id="3.40.50.300">
    <property type="entry name" value="P-loop containing nucleotide triphosphate hydrolases"/>
    <property type="match status" value="2"/>
</dbReference>
<reference evidence="3" key="1">
    <citation type="submission" date="2022-08" db="EMBL/GenBank/DDBJ databases">
        <authorList>
            <person name="Tian L."/>
        </authorList>
    </citation>
    <scope>NUCLEOTIDE SEQUENCE</scope>
    <source>
        <strain evidence="3">CM253</strain>
        <plasmid evidence="3">unnamed1</plasmid>
    </source>
</reference>
<dbReference type="InterPro" id="IPR050742">
    <property type="entry name" value="Helicase_Restrict-Modif_Enz"/>
</dbReference>
<feature type="region of interest" description="Disordered" evidence="1">
    <location>
        <begin position="398"/>
        <end position="419"/>
    </location>
</feature>
<dbReference type="Pfam" id="PF04851">
    <property type="entry name" value="ResIII"/>
    <property type="match status" value="1"/>
</dbReference>
<dbReference type="PANTHER" id="PTHR47396:SF2">
    <property type="entry name" value="HELICASE ATP-BINDING DOMAIN-CONTAINING PROTEIN"/>
    <property type="match status" value="1"/>
</dbReference>
<dbReference type="InterPro" id="IPR006935">
    <property type="entry name" value="Helicase/UvrB_N"/>
</dbReference>
<geneLocation type="plasmid" evidence="3 4">
    <name>unnamed1</name>
</geneLocation>
<dbReference type="SMART" id="SM00487">
    <property type="entry name" value="DEXDc"/>
    <property type="match status" value="1"/>
</dbReference>
<evidence type="ECO:0000313" key="3">
    <source>
        <dbReference type="EMBL" id="UUY52318.1"/>
    </source>
</evidence>
<dbReference type="InterPro" id="IPR027417">
    <property type="entry name" value="P-loop_NTPase"/>
</dbReference>
<keyword evidence="4" id="KW-1185">Reference proteome</keyword>
<keyword evidence="3" id="KW-0614">Plasmid</keyword>
<protein>
    <submittedName>
        <fullName evidence="3">DEAD/DEAH box helicase family protein</fullName>
    </submittedName>
</protein>
<proteinExistence type="predicted"/>
<keyword evidence="3" id="KW-0067">ATP-binding</keyword>
<dbReference type="GeneID" id="95578575"/>
<accession>A0ABY5Q8J1</accession>
<dbReference type="RefSeq" id="WP_257858060.1">
    <property type="nucleotide sequence ID" value="NZ_CP102515.1"/>
</dbReference>
<keyword evidence="3" id="KW-0378">Hydrolase</keyword>